<feature type="compositionally biased region" description="Basic and acidic residues" evidence="1">
    <location>
        <begin position="57"/>
        <end position="82"/>
    </location>
</feature>
<feature type="compositionally biased region" description="Basic and acidic residues" evidence="1">
    <location>
        <begin position="180"/>
        <end position="189"/>
    </location>
</feature>
<protein>
    <submittedName>
        <fullName evidence="2">Uncharacterized protein</fullName>
    </submittedName>
</protein>
<evidence type="ECO:0000313" key="3">
    <source>
        <dbReference type="Proteomes" id="UP000799436"/>
    </source>
</evidence>
<dbReference type="AlphaFoldDB" id="A0A6G1LH73"/>
<keyword evidence="3" id="KW-1185">Reference proteome</keyword>
<feature type="region of interest" description="Disordered" evidence="1">
    <location>
        <begin position="57"/>
        <end position="86"/>
    </location>
</feature>
<gene>
    <name evidence="2" type="ORF">EJ03DRAFT_348680</name>
</gene>
<feature type="compositionally biased region" description="Basic and acidic residues" evidence="1">
    <location>
        <begin position="202"/>
        <end position="213"/>
    </location>
</feature>
<reference evidence="2" key="1">
    <citation type="journal article" date="2020" name="Stud. Mycol.">
        <title>101 Dothideomycetes genomes: a test case for predicting lifestyles and emergence of pathogens.</title>
        <authorList>
            <person name="Haridas S."/>
            <person name="Albert R."/>
            <person name="Binder M."/>
            <person name="Bloem J."/>
            <person name="Labutti K."/>
            <person name="Salamov A."/>
            <person name="Andreopoulos B."/>
            <person name="Baker S."/>
            <person name="Barry K."/>
            <person name="Bills G."/>
            <person name="Bluhm B."/>
            <person name="Cannon C."/>
            <person name="Castanera R."/>
            <person name="Culley D."/>
            <person name="Daum C."/>
            <person name="Ezra D."/>
            <person name="Gonzalez J."/>
            <person name="Henrissat B."/>
            <person name="Kuo A."/>
            <person name="Liang C."/>
            <person name="Lipzen A."/>
            <person name="Lutzoni F."/>
            <person name="Magnuson J."/>
            <person name="Mondo S."/>
            <person name="Nolan M."/>
            <person name="Ohm R."/>
            <person name="Pangilinan J."/>
            <person name="Park H.-J."/>
            <person name="Ramirez L."/>
            <person name="Alfaro M."/>
            <person name="Sun H."/>
            <person name="Tritt A."/>
            <person name="Yoshinaga Y."/>
            <person name="Zwiers L.-H."/>
            <person name="Turgeon B."/>
            <person name="Goodwin S."/>
            <person name="Spatafora J."/>
            <person name="Crous P."/>
            <person name="Grigoriev I."/>
        </authorList>
    </citation>
    <scope>NUCLEOTIDE SEQUENCE</scope>
    <source>
        <strain evidence="2">CBS 116005</strain>
    </source>
</reference>
<dbReference type="Proteomes" id="UP000799436">
    <property type="component" value="Unassembled WGS sequence"/>
</dbReference>
<feature type="region of interest" description="Disordered" evidence="1">
    <location>
        <begin position="142"/>
        <end position="228"/>
    </location>
</feature>
<proteinExistence type="predicted"/>
<evidence type="ECO:0000256" key="1">
    <source>
        <dbReference type="SAM" id="MobiDB-lite"/>
    </source>
</evidence>
<evidence type="ECO:0000313" key="2">
    <source>
        <dbReference type="EMBL" id="KAF2772301.1"/>
    </source>
</evidence>
<organism evidence="2 3">
    <name type="scientific">Teratosphaeria nubilosa</name>
    <dbReference type="NCBI Taxonomy" id="161662"/>
    <lineage>
        <taxon>Eukaryota</taxon>
        <taxon>Fungi</taxon>
        <taxon>Dikarya</taxon>
        <taxon>Ascomycota</taxon>
        <taxon>Pezizomycotina</taxon>
        <taxon>Dothideomycetes</taxon>
        <taxon>Dothideomycetidae</taxon>
        <taxon>Mycosphaerellales</taxon>
        <taxon>Teratosphaeriaceae</taxon>
        <taxon>Teratosphaeria</taxon>
    </lineage>
</organism>
<accession>A0A6G1LH73</accession>
<sequence length="228" mass="25508">MAASGSDLNATVALAIEQGVDIRKKAETLTKLAEESAKQLEERDAYILQLEEDNLRLHTENQSLRDDNEKLSRSRPAPDRLRQPSVFKTLIEDVEAAREGPKSREELDSGKALKWMRKHTSVLGPEGQGEAIEGRSWPAELTLTVRAKPPEVQASRQISEAQPPPALLQQPASSDNQSTRLRDAEAEIRHLRKQLGMYMDPLRQRDSLKRKGSSDSQGPRKSRCRPGT</sequence>
<name>A0A6G1LH73_9PEZI</name>
<dbReference type="EMBL" id="ML995815">
    <property type="protein sequence ID" value="KAF2772301.1"/>
    <property type="molecule type" value="Genomic_DNA"/>
</dbReference>